<comment type="caution">
    <text evidence="2">The sequence shown here is derived from an EMBL/GenBank/DDBJ whole genome shotgun (WGS) entry which is preliminary data.</text>
</comment>
<gene>
    <name evidence="2" type="ORF">PXEA_LOCUS29844</name>
</gene>
<dbReference type="Proteomes" id="UP000784294">
    <property type="component" value="Unassembled WGS sequence"/>
</dbReference>
<accession>A0A3S5C5C0</accession>
<evidence type="ECO:0000256" key="1">
    <source>
        <dbReference type="SAM" id="MobiDB-lite"/>
    </source>
</evidence>
<protein>
    <submittedName>
        <fullName evidence="2">Uncharacterized protein</fullName>
    </submittedName>
</protein>
<organism evidence="2 3">
    <name type="scientific">Protopolystoma xenopodis</name>
    <dbReference type="NCBI Taxonomy" id="117903"/>
    <lineage>
        <taxon>Eukaryota</taxon>
        <taxon>Metazoa</taxon>
        <taxon>Spiralia</taxon>
        <taxon>Lophotrochozoa</taxon>
        <taxon>Platyhelminthes</taxon>
        <taxon>Monogenea</taxon>
        <taxon>Polyopisthocotylea</taxon>
        <taxon>Polystomatidea</taxon>
        <taxon>Polystomatidae</taxon>
        <taxon>Protopolystoma</taxon>
    </lineage>
</organism>
<feature type="region of interest" description="Disordered" evidence="1">
    <location>
        <begin position="79"/>
        <end position="112"/>
    </location>
</feature>
<name>A0A3S5C5C0_9PLAT</name>
<evidence type="ECO:0000313" key="2">
    <source>
        <dbReference type="EMBL" id="VEL36404.1"/>
    </source>
</evidence>
<proteinExistence type="predicted"/>
<dbReference type="AlphaFoldDB" id="A0A3S5C5C0"/>
<evidence type="ECO:0000313" key="3">
    <source>
        <dbReference type="Proteomes" id="UP000784294"/>
    </source>
</evidence>
<keyword evidence="3" id="KW-1185">Reference proteome</keyword>
<dbReference type="EMBL" id="CAAALY010252157">
    <property type="protein sequence ID" value="VEL36404.1"/>
    <property type="molecule type" value="Genomic_DNA"/>
</dbReference>
<sequence>MAYIAPRFLIGAGADAAKPRLVADLEASAVELAAHFASATGVKRIEADRLALFVQLTSALTSDLRVSLPISLLLPTLSTRQGHRGPAAEPETEPEPVPPGINTSAGTGSPDARHLSDLEAPVARLLTEGLEPMFWSGAVLRGRSQNLTVHYEGQDDLNILRMDKNTGNPSIIYWAVLQTDEKIFGVKVNQGSVSFTFKISSYPFHGLFIFCEKGIFAP</sequence>
<reference evidence="2" key="1">
    <citation type="submission" date="2018-11" db="EMBL/GenBank/DDBJ databases">
        <authorList>
            <consortium name="Pathogen Informatics"/>
        </authorList>
    </citation>
    <scope>NUCLEOTIDE SEQUENCE</scope>
</reference>